<dbReference type="Proteomes" id="UP000193006">
    <property type="component" value="Chromosome"/>
</dbReference>
<dbReference type="PANTHER" id="PTHR11113">
    <property type="entry name" value="N-ACETYLGLUCOSAMINE-6-PHOSPHATE DEACETYLASE"/>
    <property type="match status" value="1"/>
</dbReference>
<dbReference type="PIRSF" id="PIRSF038994">
    <property type="entry name" value="NagA"/>
    <property type="match status" value="1"/>
</dbReference>
<feature type="binding site" evidence="7">
    <location>
        <begin position="219"/>
        <end position="220"/>
    </location>
    <ligand>
        <name>substrate</name>
    </ligand>
</feature>
<feature type="binding site" evidence="7">
    <location>
        <position position="251"/>
    </location>
    <ligand>
        <name>substrate</name>
    </ligand>
</feature>
<evidence type="ECO:0000256" key="2">
    <source>
        <dbReference type="ARBA" id="ARBA00022723"/>
    </source>
</evidence>
<dbReference type="Pfam" id="PF01979">
    <property type="entry name" value="Amidohydro_1"/>
    <property type="match status" value="1"/>
</dbReference>
<keyword evidence="11" id="KW-1185">Reference proteome</keyword>
<sequence length="384" mass="42265">MSSTYTKVKGLHYQTNKPIEIIMEAGKIKRMYHLLDSNDEDLPIVAPGLIDLQINGFKGIDFNHEPLNKEQWLTVTNELAKVGVTTFYPTMITNSQDQLASLFEENKKTITEGFSNNDMIAGFHLEGPYISREEGPRGAHPKEHVRSPNWKEFTDLQEKAGGLIKLVTLSPEWEASNDFIQRANEHGVKVVALGHLNATEKQIDDAVRAGAVASTHLGNGAHVSLPRHPNYLWDQLAKEELWATVIADGHHLPTNVLKVMNLVKKEKMVLVSDAVSLAGMQPGHYHTAVGGKVTLTDEYKLHLRGNPQILAGSAQSLLMGVNHLIVSGISTRSEALDKASILPAKLMNLPQQLGLSENAPADLVLLREENGELEVVETVKSGRV</sequence>
<evidence type="ECO:0000313" key="11">
    <source>
        <dbReference type="Proteomes" id="UP000193006"/>
    </source>
</evidence>
<evidence type="ECO:0000256" key="7">
    <source>
        <dbReference type="PIRSR" id="PIRSR038994-2"/>
    </source>
</evidence>
<reference evidence="10 11" key="1">
    <citation type="submission" date="2017-04" db="EMBL/GenBank/DDBJ databases">
        <title>Bacillus krulwichiae AM31D Genome sequencing and assembly.</title>
        <authorList>
            <person name="Krulwich T.A."/>
            <person name="Anastor L."/>
            <person name="Ehrlich R."/>
            <person name="Ehrlich G.D."/>
            <person name="Janto B."/>
        </authorList>
    </citation>
    <scope>NUCLEOTIDE SEQUENCE [LARGE SCALE GENOMIC DNA]</scope>
    <source>
        <strain evidence="10 11">AM31D</strain>
    </source>
</reference>
<gene>
    <name evidence="10" type="primary">nagA_3</name>
    <name evidence="10" type="ORF">BkAM31D_22595</name>
</gene>
<evidence type="ECO:0000256" key="8">
    <source>
        <dbReference type="PIRSR" id="PIRSR038994-3"/>
    </source>
</evidence>
<feature type="binding site" evidence="8">
    <location>
        <position position="216"/>
    </location>
    <ligand>
        <name>Zn(2+)</name>
        <dbReference type="ChEBI" id="CHEBI:29105"/>
    </ligand>
</feature>
<evidence type="ECO:0000259" key="9">
    <source>
        <dbReference type="Pfam" id="PF01979"/>
    </source>
</evidence>
<feature type="binding site" evidence="7">
    <location>
        <begin position="310"/>
        <end position="312"/>
    </location>
    <ligand>
        <name>substrate</name>
    </ligand>
</feature>
<comment type="cofactor">
    <cofactor evidence="8">
        <name>a divalent metal cation</name>
        <dbReference type="ChEBI" id="CHEBI:60240"/>
    </cofactor>
    <text evidence="8">Binds 1 divalent metal cation per subunit.</text>
</comment>
<evidence type="ECO:0000313" key="10">
    <source>
        <dbReference type="EMBL" id="ARK32425.1"/>
    </source>
</evidence>
<keyword evidence="3 5" id="KW-0378">Hydrolase</keyword>
<dbReference type="SUPFAM" id="SSF51556">
    <property type="entry name" value="Metallo-dependent hydrolases"/>
    <property type="match status" value="1"/>
</dbReference>
<dbReference type="GO" id="GO:0046872">
    <property type="term" value="F:metal ion binding"/>
    <property type="evidence" value="ECO:0007669"/>
    <property type="project" value="UniProtKB-KW"/>
</dbReference>
<feature type="binding site" evidence="8">
    <location>
        <position position="126"/>
    </location>
    <ligand>
        <name>Zn(2+)</name>
        <dbReference type="ChEBI" id="CHEBI:29105"/>
    </ligand>
</feature>
<dbReference type="EC" id="3.5.1.25" evidence="10"/>
<evidence type="ECO:0000256" key="4">
    <source>
        <dbReference type="ARBA" id="ARBA00023277"/>
    </source>
</evidence>
<feature type="active site" description="Proton donor/acceptor" evidence="6">
    <location>
        <position position="273"/>
    </location>
</feature>
<dbReference type="GO" id="GO:0006046">
    <property type="term" value="P:N-acetylglucosamine catabolic process"/>
    <property type="evidence" value="ECO:0007669"/>
    <property type="project" value="TreeGrafter"/>
</dbReference>
<keyword evidence="2 8" id="KW-0479">Metal-binding</keyword>
<evidence type="ECO:0000256" key="5">
    <source>
        <dbReference type="PIRNR" id="PIRNR038994"/>
    </source>
</evidence>
<dbReference type="AlphaFoldDB" id="A0A1X9MG37"/>
<name>A0A1X9MG37_9BACI</name>
<feature type="domain" description="Amidohydrolase-related" evidence="9">
    <location>
        <begin position="44"/>
        <end position="383"/>
    </location>
</feature>
<organism evidence="10 11">
    <name type="scientific">Halalkalibacter krulwichiae</name>
    <dbReference type="NCBI Taxonomy" id="199441"/>
    <lineage>
        <taxon>Bacteria</taxon>
        <taxon>Bacillati</taxon>
        <taxon>Bacillota</taxon>
        <taxon>Bacilli</taxon>
        <taxon>Bacillales</taxon>
        <taxon>Bacillaceae</taxon>
        <taxon>Halalkalibacter</taxon>
    </lineage>
</organism>
<dbReference type="InterPro" id="IPR011059">
    <property type="entry name" value="Metal-dep_hydrolase_composite"/>
</dbReference>
<feature type="binding site" evidence="8">
    <location>
        <position position="195"/>
    </location>
    <ligand>
        <name>Zn(2+)</name>
        <dbReference type="ChEBI" id="CHEBI:29105"/>
    </ligand>
</feature>
<protein>
    <submittedName>
        <fullName evidence="10">N-acetylglucosamine-6-phosphate deacetylase</fullName>
        <ecNumber evidence="10">3.5.1.25</ecNumber>
    </submittedName>
</protein>
<proteinExistence type="inferred from homology"/>
<comment type="similarity">
    <text evidence="1 5">Belongs to the metallo-dependent hydrolases superfamily. NagA family.</text>
</comment>
<dbReference type="RefSeq" id="WP_066157423.1">
    <property type="nucleotide sequence ID" value="NZ_CP020814.1"/>
</dbReference>
<keyword evidence="4 5" id="KW-0119">Carbohydrate metabolism</keyword>
<dbReference type="EMBL" id="CP020814">
    <property type="protein sequence ID" value="ARK32425.1"/>
    <property type="molecule type" value="Genomic_DNA"/>
</dbReference>
<dbReference type="InterPro" id="IPR006680">
    <property type="entry name" value="Amidohydro-rel"/>
</dbReference>
<dbReference type="KEGG" id="bkw:BkAM31D_22595"/>
<evidence type="ECO:0000256" key="6">
    <source>
        <dbReference type="PIRSR" id="PIRSR038994-1"/>
    </source>
</evidence>
<dbReference type="GO" id="GO:0008448">
    <property type="term" value="F:N-acetylglucosamine-6-phosphate deacetylase activity"/>
    <property type="evidence" value="ECO:0007669"/>
    <property type="project" value="UniProtKB-EC"/>
</dbReference>
<feature type="binding site" evidence="7">
    <location>
        <position position="139"/>
    </location>
    <ligand>
        <name>substrate</name>
    </ligand>
</feature>
<dbReference type="PANTHER" id="PTHR11113:SF14">
    <property type="entry name" value="N-ACETYLGLUCOSAMINE-6-PHOSPHATE DEACETYLASE"/>
    <property type="match status" value="1"/>
</dbReference>
<evidence type="ECO:0000256" key="3">
    <source>
        <dbReference type="ARBA" id="ARBA00022801"/>
    </source>
</evidence>
<dbReference type="InterPro" id="IPR032466">
    <property type="entry name" value="Metal_Hydrolase"/>
</dbReference>
<evidence type="ECO:0000256" key="1">
    <source>
        <dbReference type="ARBA" id="ARBA00010716"/>
    </source>
</evidence>
<dbReference type="STRING" id="199441.BkAM31D_22595"/>
<accession>A0A1X9MG37</accession>
<dbReference type="Gene3D" id="2.30.40.10">
    <property type="entry name" value="Urease, subunit C, domain 1"/>
    <property type="match status" value="1"/>
</dbReference>
<dbReference type="Gene3D" id="3.20.20.140">
    <property type="entry name" value="Metal-dependent hydrolases"/>
    <property type="match status" value="1"/>
</dbReference>
<feature type="binding site" evidence="7">
    <location>
        <position position="227"/>
    </location>
    <ligand>
        <name>substrate</name>
    </ligand>
</feature>
<dbReference type="InterPro" id="IPR003764">
    <property type="entry name" value="GlcNAc_6-P_deAcase"/>
</dbReference>